<comment type="function">
    <text evidence="7">Catalyzes the NADPH-dependent reduction of L-glutamate 5-phosphate into L-glutamate 5-semialdehyde and phosphate. The product spontaneously undergoes cyclization to form 1-pyrroline-5-carboxylate.</text>
</comment>
<evidence type="ECO:0000256" key="6">
    <source>
        <dbReference type="ARBA" id="ARBA00049024"/>
    </source>
</evidence>
<dbReference type="Gene3D" id="3.40.309.10">
    <property type="entry name" value="Aldehyde Dehydrogenase, Chain A, domain 2"/>
    <property type="match status" value="1"/>
</dbReference>
<dbReference type="InterPro" id="IPR016163">
    <property type="entry name" value="Ald_DH_C"/>
</dbReference>
<dbReference type="GO" id="GO:0055129">
    <property type="term" value="P:L-proline biosynthetic process"/>
    <property type="evidence" value="ECO:0007669"/>
    <property type="project" value="UniProtKB-UniRule"/>
</dbReference>
<evidence type="ECO:0000256" key="4">
    <source>
        <dbReference type="ARBA" id="ARBA00022857"/>
    </source>
</evidence>
<dbReference type="NCBIfam" id="TIGR00407">
    <property type="entry name" value="proA"/>
    <property type="match status" value="1"/>
</dbReference>
<dbReference type="GO" id="GO:0050661">
    <property type="term" value="F:NADP binding"/>
    <property type="evidence" value="ECO:0007669"/>
    <property type="project" value="InterPro"/>
</dbReference>
<evidence type="ECO:0000256" key="3">
    <source>
        <dbReference type="ARBA" id="ARBA00022650"/>
    </source>
</evidence>
<dbReference type="HAMAP" id="MF_00412">
    <property type="entry name" value="ProA"/>
    <property type="match status" value="1"/>
</dbReference>
<evidence type="ECO:0000256" key="5">
    <source>
        <dbReference type="ARBA" id="ARBA00023002"/>
    </source>
</evidence>
<dbReference type="FunFam" id="3.40.309.10:FF:000006">
    <property type="entry name" value="Gamma-glutamyl phosphate reductase"/>
    <property type="match status" value="1"/>
</dbReference>
<dbReference type="InterPro" id="IPR016162">
    <property type="entry name" value="Ald_DH_N"/>
</dbReference>
<keyword evidence="4 7" id="KW-0521">NADP</keyword>
<comment type="catalytic activity">
    <reaction evidence="6 7">
        <text>L-glutamate 5-semialdehyde + phosphate + NADP(+) = L-glutamyl 5-phosphate + NADPH + H(+)</text>
        <dbReference type="Rhea" id="RHEA:19541"/>
        <dbReference type="ChEBI" id="CHEBI:15378"/>
        <dbReference type="ChEBI" id="CHEBI:43474"/>
        <dbReference type="ChEBI" id="CHEBI:57783"/>
        <dbReference type="ChEBI" id="CHEBI:58066"/>
        <dbReference type="ChEBI" id="CHEBI:58274"/>
        <dbReference type="ChEBI" id="CHEBI:58349"/>
        <dbReference type="EC" id="1.2.1.41"/>
    </reaction>
</comment>
<keyword evidence="3 7" id="KW-0641">Proline biosynthesis</keyword>
<evidence type="ECO:0000256" key="2">
    <source>
        <dbReference type="ARBA" id="ARBA00022605"/>
    </source>
</evidence>
<feature type="domain" description="Aldehyde dehydrogenase" evidence="8">
    <location>
        <begin position="301"/>
        <end position="374"/>
    </location>
</feature>
<dbReference type="Pfam" id="PF00171">
    <property type="entry name" value="Aldedh"/>
    <property type="match status" value="2"/>
</dbReference>
<dbReference type="InterPro" id="IPR016161">
    <property type="entry name" value="Ald_DH/histidinol_DH"/>
</dbReference>
<dbReference type="GO" id="GO:0005737">
    <property type="term" value="C:cytoplasm"/>
    <property type="evidence" value="ECO:0007669"/>
    <property type="project" value="UniProtKB-SubCell"/>
</dbReference>
<name>A0AAJ6MTU9_9PSED</name>
<dbReference type="EC" id="1.2.1.41" evidence="7"/>
<dbReference type="Gene3D" id="3.40.605.10">
    <property type="entry name" value="Aldehyde Dehydrogenase, Chain A, domain 1"/>
    <property type="match status" value="1"/>
</dbReference>
<reference evidence="9" key="1">
    <citation type="submission" date="2023-09" db="EMBL/GenBank/DDBJ databases">
        <title>First report of Pseudomonas coleopterorum DJ13 causing leaf spot on Rhododendron pulchrum Sweet in China.</title>
        <authorList>
            <person name="Zhang Y."/>
        </authorList>
    </citation>
    <scope>NUCLEOTIDE SEQUENCE</scope>
    <source>
        <strain evidence="9">DJ13</strain>
    </source>
</reference>
<gene>
    <name evidence="7" type="primary">proA</name>
    <name evidence="9" type="ORF">RI108_03285</name>
</gene>
<comment type="similarity">
    <text evidence="7">Belongs to the gamma-glutamyl phosphate reductase family.</text>
</comment>
<dbReference type="Proteomes" id="UP001258207">
    <property type="component" value="Chromosome"/>
</dbReference>
<keyword evidence="7" id="KW-0963">Cytoplasm</keyword>
<evidence type="ECO:0000259" key="8">
    <source>
        <dbReference type="Pfam" id="PF00171"/>
    </source>
</evidence>
<dbReference type="InterPro" id="IPR020593">
    <property type="entry name" value="G-glutamylP_reductase_CS"/>
</dbReference>
<sequence>MTESVLDYMTRLGRAAREASRVIGRASTAQKNRALQAAASALDSARAELVAANEQDLASGRANGLDAAMLERLALTPARIDGMIVGLRQVASLPDPVGAIRDMSYRPSGIQVGKMRVPLGVVGIIYESRPNVTIDAASLCLKSGNATILRGGSEAIHSNRAIAACIQRGLAEAGLPAAVVQVVDTTDRAAVGALISMPEYVDIIVPRGGRGLIERVSREAKVPVIKHLDGICHVFVDAGADLAKAQRIAFNAKTYRYGICGAMETLLVDQSVAASFLPPMAAQFREKGVELRGCPRTRDLIDAVPASEEDWDTEYLAAILSIRVVDGLDQAIEHINQHGSHHTDAIVTEQQGHARRFVAEVDSASVMVNAPTCFADGFEYGLGAEIGISTDKIHARGPVGLEGLTCEKYVVIGDGQLRGQEPV</sequence>
<organism evidence="9 10">
    <name type="scientific">Pseudomonas coleopterorum</name>
    <dbReference type="NCBI Taxonomy" id="1605838"/>
    <lineage>
        <taxon>Bacteria</taxon>
        <taxon>Pseudomonadati</taxon>
        <taxon>Pseudomonadota</taxon>
        <taxon>Gammaproteobacteria</taxon>
        <taxon>Pseudomonadales</taxon>
        <taxon>Pseudomonadaceae</taxon>
        <taxon>Pseudomonas</taxon>
    </lineage>
</organism>
<dbReference type="NCBIfam" id="NF001221">
    <property type="entry name" value="PRK00197.1"/>
    <property type="match status" value="1"/>
</dbReference>
<dbReference type="PIRSF" id="PIRSF000151">
    <property type="entry name" value="GPR"/>
    <property type="match status" value="1"/>
</dbReference>
<comment type="subcellular location">
    <subcellularLocation>
        <location evidence="7">Cytoplasm</location>
    </subcellularLocation>
</comment>
<feature type="domain" description="Aldehyde dehydrogenase" evidence="8">
    <location>
        <begin position="14"/>
        <end position="286"/>
    </location>
</feature>
<dbReference type="RefSeq" id="WP_310792321.1">
    <property type="nucleotide sequence ID" value="NZ_CP134081.1"/>
</dbReference>
<evidence type="ECO:0000313" key="9">
    <source>
        <dbReference type="EMBL" id="WNC10467.1"/>
    </source>
</evidence>
<keyword evidence="2 7" id="KW-0028">Amino-acid biosynthesis</keyword>
<evidence type="ECO:0000313" key="10">
    <source>
        <dbReference type="Proteomes" id="UP001258207"/>
    </source>
</evidence>
<evidence type="ECO:0000256" key="1">
    <source>
        <dbReference type="ARBA" id="ARBA00004985"/>
    </source>
</evidence>
<dbReference type="PANTHER" id="PTHR11063">
    <property type="entry name" value="GLUTAMATE SEMIALDEHYDE DEHYDROGENASE"/>
    <property type="match status" value="1"/>
</dbReference>
<dbReference type="GO" id="GO:0004350">
    <property type="term" value="F:glutamate-5-semialdehyde dehydrogenase activity"/>
    <property type="evidence" value="ECO:0007669"/>
    <property type="project" value="UniProtKB-UniRule"/>
</dbReference>
<dbReference type="InterPro" id="IPR012134">
    <property type="entry name" value="Glu-5-SA_DH"/>
</dbReference>
<dbReference type="InterPro" id="IPR015590">
    <property type="entry name" value="Aldehyde_DH_dom"/>
</dbReference>
<evidence type="ECO:0000256" key="7">
    <source>
        <dbReference type="HAMAP-Rule" id="MF_00412"/>
    </source>
</evidence>
<dbReference type="CDD" id="cd07079">
    <property type="entry name" value="ALDH_F18-19_ProA-GPR"/>
    <property type="match status" value="1"/>
</dbReference>
<keyword evidence="5 7" id="KW-0560">Oxidoreductase</keyword>
<dbReference type="PANTHER" id="PTHR11063:SF8">
    <property type="entry name" value="DELTA-1-PYRROLINE-5-CARBOXYLATE SYNTHASE"/>
    <property type="match status" value="1"/>
</dbReference>
<accession>A0AAJ6MTU9</accession>
<dbReference type="EMBL" id="CP134081">
    <property type="protein sequence ID" value="WNC10467.1"/>
    <property type="molecule type" value="Genomic_DNA"/>
</dbReference>
<proteinExistence type="inferred from homology"/>
<dbReference type="InterPro" id="IPR000965">
    <property type="entry name" value="GPR_dom"/>
</dbReference>
<dbReference type="SUPFAM" id="SSF53720">
    <property type="entry name" value="ALDH-like"/>
    <property type="match status" value="1"/>
</dbReference>
<dbReference type="AlphaFoldDB" id="A0AAJ6MTU9"/>
<protein>
    <recommendedName>
        <fullName evidence="7">Gamma-glutamyl phosphate reductase</fullName>
        <shortName evidence="7">GPR</shortName>
        <ecNumber evidence="7">1.2.1.41</ecNumber>
    </recommendedName>
    <alternativeName>
        <fullName evidence="7">Glutamate-5-semialdehyde dehydrogenase</fullName>
    </alternativeName>
    <alternativeName>
        <fullName evidence="7">Glutamyl-gamma-semialdehyde dehydrogenase</fullName>
        <shortName evidence="7">GSA dehydrogenase</shortName>
    </alternativeName>
</protein>
<dbReference type="PROSITE" id="PS01223">
    <property type="entry name" value="PROA"/>
    <property type="match status" value="1"/>
</dbReference>
<comment type="pathway">
    <text evidence="1 7">Amino-acid biosynthesis; L-proline biosynthesis; L-glutamate 5-semialdehyde from L-glutamate: step 2/2.</text>
</comment>